<sequence>MFISSHILYISPAHGCVSSFATNMCTEFSISTQLHAGSFFTPVAFIIFLTLAASSHCPVEAYMLYNSTGGPVSSGSSSKT</sequence>
<organism evidence="1">
    <name type="scientific">Arundo donax</name>
    <name type="common">Giant reed</name>
    <name type="synonym">Donax arundinaceus</name>
    <dbReference type="NCBI Taxonomy" id="35708"/>
    <lineage>
        <taxon>Eukaryota</taxon>
        <taxon>Viridiplantae</taxon>
        <taxon>Streptophyta</taxon>
        <taxon>Embryophyta</taxon>
        <taxon>Tracheophyta</taxon>
        <taxon>Spermatophyta</taxon>
        <taxon>Magnoliopsida</taxon>
        <taxon>Liliopsida</taxon>
        <taxon>Poales</taxon>
        <taxon>Poaceae</taxon>
        <taxon>PACMAD clade</taxon>
        <taxon>Arundinoideae</taxon>
        <taxon>Arundineae</taxon>
        <taxon>Arundo</taxon>
    </lineage>
</organism>
<protein>
    <submittedName>
        <fullName evidence="1">Uncharacterized protein</fullName>
    </submittedName>
</protein>
<dbReference type="AlphaFoldDB" id="A0A0A9GAZ8"/>
<proteinExistence type="predicted"/>
<evidence type="ECO:0000313" key="1">
    <source>
        <dbReference type="EMBL" id="JAE19721.1"/>
    </source>
</evidence>
<reference evidence="1" key="1">
    <citation type="submission" date="2014-09" db="EMBL/GenBank/DDBJ databases">
        <authorList>
            <person name="Magalhaes I.L.F."/>
            <person name="Oliveira U."/>
            <person name="Santos F.R."/>
            <person name="Vidigal T.H.D.A."/>
            <person name="Brescovit A.D."/>
            <person name="Santos A.J."/>
        </authorList>
    </citation>
    <scope>NUCLEOTIDE SEQUENCE</scope>
    <source>
        <tissue evidence="1">Shoot tissue taken approximately 20 cm above the soil surface</tissue>
    </source>
</reference>
<reference evidence="1" key="2">
    <citation type="journal article" date="2015" name="Data Brief">
        <title>Shoot transcriptome of the giant reed, Arundo donax.</title>
        <authorList>
            <person name="Barrero R.A."/>
            <person name="Guerrero F.D."/>
            <person name="Moolhuijzen P."/>
            <person name="Goolsby J.A."/>
            <person name="Tidwell J."/>
            <person name="Bellgard S.E."/>
            <person name="Bellgard M.I."/>
        </authorList>
    </citation>
    <scope>NUCLEOTIDE SEQUENCE</scope>
    <source>
        <tissue evidence="1">Shoot tissue taken approximately 20 cm above the soil surface</tissue>
    </source>
</reference>
<name>A0A0A9GAZ8_ARUDO</name>
<accession>A0A0A9GAZ8</accession>
<dbReference type="EMBL" id="GBRH01178175">
    <property type="protein sequence ID" value="JAE19721.1"/>
    <property type="molecule type" value="Transcribed_RNA"/>
</dbReference>